<feature type="coiled-coil region" evidence="1">
    <location>
        <begin position="38"/>
        <end position="72"/>
    </location>
</feature>
<organism evidence="3 4">
    <name type="scientific">Flavobacterium salmonis</name>
    <dbReference type="NCBI Taxonomy" id="2654844"/>
    <lineage>
        <taxon>Bacteria</taxon>
        <taxon>Pseudomonadati</taxon>
        <taxon>Bacteroidota</taxon>
        <taxon>Flavobacteriia</taxon>
        <taxon>Flavobacteriales</taxon>
        <taxon>Flavobacteriaceae</taxon>
        <taxon>Flavobacterium</taxon>
    </lineage>
</organism>
<dbReference type="PROSITE" id="PS51257">
    <property type="entry name" value="PROKAR_LIPOPROTEIN"/>
    <property type="match status" value="1"/>
</dbReference>
<dbReference type="EMBL" id="CAIJDP010000062">
    <property type="protein sequence ID" value="CAD0003555.1"/>
    <property type="molecule type" value="Genomic_DNA"/>
</dbReference>
<dbReference type="AlphaFoldDB" id="A0A6V6YVR5"/>
<evidence type="ECO:0000313" key="3">
    <source>
        <dbReference type="EMBL" id="CAD0003555.1"/>
    </source>
</evidence>
<feature type="domain" description="YMGG-like Gly-zipper" evidence="2">
    <location>
        <begin position="94"/>
        <end position="137"/>
    </location>
</feature>
<comment type="caution">
    <text evidence="3">The sequence shown here is derived from an EMBL/GenBank/DDBJ whole genome shotgun (WGS) entry which is preliminary data.</text>
</comment>
<keyword evidence="4" id="KW-1185">Reference proteome</keyword>
<proteinExistence type="predicted"/>
<evidence type="ECO:0000313" key="4">
    <source>
        <dbReference type="Proteomes" id="UP000530060"/>
    </source>
</evidence>
<dbReference type="Proteomes" id="UP000530060">
    <property type="component" value="Unassembled WGS sequence"/>
</dbReference>
<accession>A0A6V6YVR5</accession>
<evidence type="ECO:0000259" key="2">
    <source>
        <dbReference type="Pfam" id="PF13441"/>
    </source>
</evidence>
<keyword evidence="1" id="KW-0175">Coiled coil</keyword>
<sequence>MKGLYILLAAILITSCQNQSKEDLNKVKQASIDSMKVEIEKQRVIDSMKTEMANLQEEKEKAEAEKAEAQKVVVVHPQDRTTTAAPAKKKGWSSTAKGAVIGAGVGAITGAAVSKKKGEGAIIGGLAGAGVGAGTGAIIDSKKK</sequence>
<name>A0A6V6YVR5_9FLAO</name>
<protein>
    <submittedName>
        <fullName evidence="3">Glycine zipper family protein</fullName>
    </submittedName>
</protein>
<evidence type="ECO:0000256" key="1">
    <source>
        <dbReference type="SAM" id="Coils"/>
    </source>
</evidence>
<dbReference type="InterPro" id="IPR027367">
    <property type="entry name" value="Gly-zipper_YMGG"/>
</dbReference>
<dbReference type="RefSeq" id="WP_180908641.1">
    <property type="nucleotide sequence ID" value="NZ_CAIJDP010000062.1"/>
</dbReference>
<reference evidence="3 4" key="1">
    <citation type="submission" date="2020-06" db="EMBL/GenBank/DDBJ databases">
        <authorList>
            <person name="Criscuolo A."/>
        </authorList>
    </citation>
    <scope>NUCLEOTIDE SEQUENCE [LARGE SCALE GENOMIC DNA]</scope>
    <source>
        <strain evidence="4">CIP 111411</strain>
    </source>
</reference>
<dbReference type="Pfam" id="PF13441">
    <property type="entry name" value="Gly-zipper_YMGG"/>
    <property type="match status" value="1"/>
</dbReference>
<gene>
    <name evidence="3" type="ORF">FLAT13_01767</name>
</gene>